<feature type="domain" description="LITAF" evidence="10">
    <location>
        <begin position="71"/>
        <end position="156"/>
    </location>
</feature>
<keyword evidence="9" id="KW-0812">Transmembrane</keyword>
<proteinExistence type="inferred from homology"/>
<keyword evidence="7 9" id="KW-0472">Membrane</keyword>
<dbReference type="Ensembl" id="ENSENLT00000040709.1">
    <property type="protein sequence ID" value="ENSENLP00000039682.1"/>
    <property type="gene ID" value="ENSENLG00000017099.1"/>
</dbReference>
<evidence type="ECO:0000313" key="11">
    <source>
        <dbReference type="Ensembl" id="ENSENLP00000039682.1"/>
    </source>
</evidence>
<accession>A0A665W7I8</accession>
<evidence type="ECO:0000256" key="3">
    <source>
        <dbReference type="ARBA" id="ARBA00004630"/>
    </source>
</evidence>
<reference evidence="11" key="2">
    <citation type="submission" date="2025-08" db="UniProtKB">
        <authorList>
            <consortium name="Ensembl"/>
        </authorList>
    </citation>
    <scope>IDENTIFICATION</scope>
</reference>
<evidence type="ECO:0000256" key="9">
    <source>
        <dbReference type="SAM" id="Phobius"/>
    </source>
</evidence>
<dbReference type="GO" id="GO:0098574">
    <property type="term" value="C:cytoplasmic side of lysosomal membrane"/>
    <property type="evidence" value="ECO:0007669"/>
    <property type="project" value="TreeGrafter"/>
</dbReference>
<evidence type="ECO:0000259" key="10">
    <source>
        <dbReference type="PROSITE" id="PS51837"/>
    </source>
</evidence>
<dbReference type="InterPro" id="IPR037519">
    <property type="entry name" value="LITAF_fam"/>
</dbReference>
<dbReference type="Proteomes" id="UP000472264">
    <property type="component" value="Chromosome 1"/>
</dbReference>
<dbReference type="PANTHER" id="PTHR23292">
    <property type="entry name" value="LIPOPOLYSACCHARIDE-INDUCED TUMOR NECROSIS FACTOR-ALPHA FACTOR"/>
    <property type="match status" value="1"/>
</dbReference>
<feature type="region of interest" description="Disordered" evidence="8">
    <location>
        <begin position="1"/>
        <end position="44"/>
    </location>
</feature>
<keyword evidence="12" id="KW-1185">Reference proteome</keyword>
<evidence type="ECO:0000256" key="1">
    <source>
        <dbReference type="ARBA" id="ARBA00004125"/>
    </source>
</evidence>
<evidence type="ECO:0000256" key="8">
    <source>
        <dbReference type="SAM" id="MobiDB-lite"/>
    </source>
</evidence>
<dbReference type="PROSITE" id="PS51837">
    <property type="entry name" value="LITAF"/>
    <property type="match status" value="1"/>
</dbReference>
<sequence length="156" mass="16987">MEPPSYEEASLHPPPLTTAGVNIPPPPSYDASLSSRSTPPPTYGEAGKITSHYAPAFSIFLYSSSDIEEHSPTVTEVPVKSPISLCPGLICCPYCRHTVTTKVTYVPGATAWFLCVLLTLMGLVCGFCLIPLMIHRLHEAHHSCPRCGNHLHVYTR</sequence>
<feature type="transmembrane region" description="Helical" evidence="9">
    <location>
        <begin position="111"/>
        <end position="134"/>
    </location>
</feature>
<dbReference type="GO" id="GO:0005634">
    <property type="term" value="C:nucleus"/>
    <property type="evidence" value="ECO:0007669"/>
    <property type="project" value="TreeGrafter"/>
</dbReference>
<evidence type="ECO:0000256" key="2">
    <source>
        <dbReference type="ARBA" id="ARBA00004414"/>
    </source>
</evidence>
<dbReference type="InterPro" id="IPR006629">
    <property type="entry name" value="LITAF"/>
</dbReference>
<evidence type="ECO:0000256" key="7">
    <source>
        <dbReference type="ARBA" id="ARBA00023136"/>
    </source>
</evidence>
<dbReference type="AlphaFoldDB" id="A0A665W7I8"/>
<keyword evidence="9" id="KW-1133">Transmembrane helix</keyword>
<dbReference type="PANTHER" id="PTHR23292:SF46">
    <property type="entry name" value="LIPOPOLYSACCHARIDE-INDUCED TUMOR NECROSIS FACTOR-ALPHA FACTOR HOMOLOG"/>
    <property type="match status" value="1"/>
</dbReference>
<reference evidence="11" key="1">
    <citation type="submission" date="2021-04" db="EMBL/GenBank/DDBJ databases">
        <authorList>
            <consortium name="Wellcome Sanger Institute Data Sharing"/>
        </authorList>
    </citation>
    <scope>NUCLEOTIDE SEQUENCE [LARGE SCALE GENOMIC DNA]</scope>
</reference>
<dbReference type="GO" id="GO:0098560">
    <property type="term" value="C:cytoplasmic side of late endosome membrane"/>
    <property type="evidence" value="ECO:0007669"/>
    <property type="project" value="TreeGrafter"/>
</dbReference>
<dbReference type="SMART" id="SM00714">
    <property type="entry name" value="LITAF"/>
    <property type="match status" value="1"/>
</dbReference>
<keyword evidence="5" id="KW-0479">Metal-binding</keyword>
<protein>
    <recommendedName>
        <fullName evidence="10">LITAF domain-containing protein</fullName>
    </recommendedName>
</protein>
<reference evidence="11" key="3">
    <citation type="submission" date="2025-09" db="UniProtKB">
        <authorList>
            <consortium name="Ensembl"/>
        </authorList>
    </citation>
    <scope>IDENTIFICATION</scope>
</reference>
<evidence type="ECO:0000256" key="4">
    <source>
        <dbReference type="ARBA" id="ARBA00005975"/>
    </source>
</evidence>
<dbReference type="OMA" id="THVEYKP"/>
<name>A0A665W7I8_ECHNA</name>
<dbReference type="Pfam" id="PF10601">
    <property type="entry name" value="zf-LITAF-like"/>
    <property type="match status" value="1"/>
</dbReference>
<comment type="subcellular location">
    <subcellularLocation>
        <location evidence="1">Endosome membrane</location>
        <topology evidence="1">Peripheral membrane protein</topology>
        <orientation evidence="1">Cytoplasmic side</orientation>
    </subcellularLocation>
    <subcellularLocation>
        <location evidence="2">Late endosome membrane</location>
    </subcellularLocation>
    <subcellularLocation>
        <location evidence="3">Lysosome membrane</location>
        <topology evidence="3">Peripheral membrane protein</topology>
        <orientation evidence="3">Cytoplasmic side</orientation>
    </subcellularLocation>
</comment>
<evidence type="ECO:0000256" key="5">
    <source>
        <dbReference type="ARBA" id="ARBA00022723"/>
    </source>
</evidence>
<dbReference type="GO" id="GO:0008270">
    <property type="term" value="F:zinc ion binding"/>
    <property type="evidence" value="ECO:0007669"/>
    <property type="project" value="TreeGrafter"/>
</dbReference>
<evidence type="ECO:0000256" key="6">
    <source>
        <dbReference type="ARBA" id="ARBA00022833"/>
    </source>
</evidence>
<keyword evidence="6" id="KW-0862">Zinc</keyword>
<dbReference type="InParanoid" id="A0A665W7I8"/>
<comment type="similarity">
    <text evidence="4">Belongs to the CDIP1/LITAF family.</text>
</comment>
<organism evidence="11 12">
    <name type="scientific">Echeneis naucrates</name>
    <name type="common">Live sharksucker</name>
    <dbReference type="NCBI Taxonomy" id="173247"/>
    <lineage>
        <taxon>Eukaryota</taxon>
        <taxon>Metazoa</taxon>
        <taxon>Chordata</taxon>
        <taxon>Craniata</taxon>
        <taxon>Vertebrata</taxon>
        <taxon>Euteleostomi</taxon>
        <taxon>Actinopterygii</taxon>
        <taxon>Neopterygii</taxon>
        <taxon>Teleostei</taxon>
        <taxon>Neoteleostei</taxon>
        <taxon>Acanthomorphata</taxon>
        <taxon>Carangaria</taxon>
        <taxon>Carangiformes</taxon>
        <taxon>Echeneidae</taxon>
        <taxon>Echeneis</taxon>
    </lineage>
</organism>
<evidence type="ECO:0000313" key="12">
    <source>
        <dbReference type="Proteomes" id="UP000472264"/>
    </source>
</evidence>